<evidence type="ECO:0008006" key="5">
    <source>
        <dbReference type="Google" id="ProtNLM"/>
    </source>
</evidence>
<dbReference type="RefSeq" id="WP_020212756.1">
    <property type="nucleotide sequence ID" value="NZ_JRLX01000003.1"/>
</dbReference>
<feature type="compositionally biased region" description="Basic and acidic residues" evidence="1">
    <location>
        <begin position="109"/>
        <end position="122"/>
    </location>
</feature>
<evidence type="ECO:0000313" key="4">
    <source>
        <dbReference type="Proteomes" id="UP000030152"/>
    </source>
</evidence>
<feature type="compositionally biased region" description="Acidic residues" evidence="1">
    <location>
        <begin position="87"/>
        <end position="98"/>
    </location>
</feature>
<feature type="transmembrane region" description="Helical" evidence="2">
    <location>
        <begin position="12"/>
        <end position="31"/>
    </location>
</feature>
<keyword evidence="2" id="KW-0812">Transmembrane</keyword>
<organism evidence="3 4">
    <name type="scientific">Flavobacterium rivuli WB 3.3-2 = DSM 21788</name>
    <dbReference type="NCBI Taxonomy" id="1121895"/>
    <lineage>
        <taxon>Bacteria</taxon>
        <taxon>Pseudomonadati</taxon>
        <taxon>Bacteroidota</taxon>
        <taxon>Flavobacteriia</taxon>
        <taxon>Flavobacteriales</taxon>
        <taxon>Flavobacteriaceae</taxon>
        <taxon>Flavobacterium</taxon>
    </lineage>
</organism>
<evidence type="ECO:0000313" key="3">
    <source>
        <dbReference type="EMBL" id="KGO87774.1"/>
    </source>
</evidence>
<dbReference type="OrthoDB" id="676306at2"/>
<dbReference type="STRING" id="1121895.GCA_000378485_01604"/>
<keyword evidence="2" id="KW-1133">Transmembrane helix</keyword>
<protein>
    <recommendedName>
        <fullName evidence="5">Energy transducer TonB</fullName>
    </recommendedName>
</protein>
<sequence length="299" mass="29938">MATYTEQEKKSLVITTITFGLLLLVLIIGKYSDSSADLTDLEGGGGGGGVTVNFGDSEVGSGADYESKVLEVTEKVKAQPAAAAQEDEVVASDLDDAPEVVKTRPVTTKPKEPKKEEAKTEPVKVTPKPSKQTNAALDALLNGSNKGGDGDDGVAGNKGKSNGSLSSGSYDGDGGSGGGTGGGTGSGNGTGTGPGSGSGSGGGSGAGRGTGVGNYNLAGRKVLTKPAPRYTCNEQGTVVIQITVDQSGKVIKAERGRGTTNSAQCLFDQAKQAAMSTKFDAGTAATQVGTIKYNFTLTE</sequence>
<name>A0A0A2M680_9FLAO</name>
<accession>A0A0A2M680</accession>
<proteinExistence type="predicted"/>
<evidence type="ECO:0000256" key="1">
    <source>
        <dbReference type="SAM" id="MobiDB-lite"/>
    </source>
</evidence>
<dbReference type="EMBL" id="JRLX01000003">
    <property type="protein sequence ID" value="KGO87774.1"/>
    <property type="molecule type" value="Genomic_DNA"/>
</dbReference>
<dbReference type="Proteomes" id="UP000030152">
    <property type="component" value="Unassembled WGS sequence"/>
</dbReference>
<comment type="caution">
    <text evidence="3">The sequence shown here is derived from an EMBL/GenBank/DDBJ whole genome shotgun (WGS) entry which is preliminary data.</text>
</comment>
<dbReference type="eggNOG" id="COG0810">
    <property type="taxonomic scope" value="Bacteria"/>
</dbReference>
<keyword evidence="2" id="KW-0472">Membrane</keyword>
<dbReference type="AlphaFoldDB" id="A0A0A2M680"/>
<reference evidence="3 4" key="1">
    <citation type="submission" date="2013-09" db="EMBL/GenBank/DDBJ databases">
        <authorList>
            <person name="Zeng Z."/>
            <person name="Chen C."/>
        </authorList>
    </citation>
    <scope>NUCLEOTIDE SEQUENCE [LARGE SCALE GENOMIC DNA]</scope>
    <source>
        <strain evidence="3 4">WB 3.3-2</strain>
    </source>
</reference>
<feature type="compositionally biased region" description="Low complexity" evidence="1">
    <location>
        <begin position="157"/>
        <end position="170"/>
    </location>
</feature>
<gene>
    <name evidence="3" type="ORF">Q765_04590</name>
</gene>
<feature type="compositionally biased region" description="Gly residues" evidence="1">
    <location>
        <begin position="171"/>
        <end position="207"/>
    </location>
</feature>
<evidence type="ECO:0000256" key="2">
    <source>
        <dbReference type="SAM" id="Phobius"/>
    </source>
</evidence>
<keyword evidence="4" id="KW-1185">Reference proteome</keyword>
<feature type="region of interest" description="Disordered" evidence="1">
    <location>
        <begin position="87"/>
        <end position="207"/>
    </location>
</feature>